<evidence type="ECO:0000256" key="2">
    <source>
        <dbReference type="SAM" id="SignalP"/>
    </source>
</evidence>
<feature type="region of interest" description="Disordered" evidence="1">
    <location>
        <begin position="33"/>
        <end position="73"/>
    </location>
</feature>
<evidence type="ECO:0008006" key="5">
    <source>
        <dbReference type="Google" id="ProtNLM"/>
    </source>
</evidence>
<dbReference type="InParanoid" id="G0NAL9"/>
<organism evidence="4">
    <name type="scientific">Caenorhabditis brenneri</name>
    <name type="common">Nematode worm</name>
    <dbReference type="NCBI Taxonomy" id="135651"/>
    <lineage>
        <taxon>Eukaryota</taxon>
        <taxon>Metazoa</taxon>
        <taxon>Ecdysozoa</taxon>
        <taxon>Nematoda</taxon>
        <taxon>Chromadorea</taxon>
        <taxon>Rhabditida</taxon>
        <taxon>Rhabditina</taxon>
        <taxon>Rhabditomorpha</taxon>
        <taxon>Rhabditoidea</taxon>
        <taxon>Rhabditidae</taxon>
        <taxon>Peloderinae</taxon>
        <taxon>Caenorhabditis</taxon>
    </lineage>
</organism>
<evidence type="ECO:0000256" key="1">
    <source>
        <dbReference type="SAM" id="MobiDB-lite"/>
    </source>
</evidence>
<dbReference type="AlphaFoldDB" id="G0NAL9"/>
<accession>G0NAL9</accession>
<sequence>MRSSILIAFGLVVALSPVDAIFRPGYGGGYRPPSSYHGGHSEDCTTKKPVETTSTAAPTTPTTTTTVAPTTRAPQCPTGFTGFTRQPAADNDFTGLWCMKGVYQKDPIKVNDANALCKANGGELTMIGGMAEQAHFGNELRAKILEFGWPSGAVAVDGKRIPACVSKDSAVLDSEACGPTKAFVLTQKNTSPAFAWTIWADKEPSANNWTYDIEECIQFTWDPSGKEARNLKLNDIYCNMEKAPNDPENVAFWNFGAICGTLPV</sequence>
<dbReference type="InterPro" id="IPR016186">
    <property type="entry name" value="C-type_lectin-like/link_sf"/>
</dbReference>
<feature type="signal peptide" evidence="2">
    <location>
        <begin position="1"/>
        <end position="20"/>
    </location>
</feature>
<dbReference type="FunCoup" id="G0NAL9">
    <property type="interactions" value="1897"/>
</dbReference>
<dbReference type="PANTHER" id="PTHR23124:SF143">
    <property type="entry name" value="C-TYPE LECTIN DOMAIN-CONTAINING PROTEIN 141"/>
    <property type="match status" value="1"/>
</dbReference>
<dbReference type="OrthoDB" id="5871463at2759"/>
<evidence type="ECO:0000313" key="4">
    <source>
        <dbReference type="Proteomes" id="UP000008068"/>
    </source>
</evidence>
<dbReference type="eggNOG" id="KOG4297">
    <property type="taxonomic scope" value="Eukaryota"/>
</dbReference>
<dbReference type="STRING" id="135651.G0NAL9"/>
<proteinExistence type="predicted"/>
<feature type="compositionally biased region" description="Low complexity" evidence="1">
    <location>
        <begin position="52"/>
        <end position="73"/>
    </location>
</feature>
<dbReference type="Gene3D" id="3.10.100.10">
    <property type="entry name" value="Mannose-Binding Protein A, subunit A"/>
    <property type="match status" value="1"/>
</dbReference>
<keyword evidence="4" id="KW-1185">Reference proteome</keyword>
<keyword evidence="2" id="KW-0732">Signal</keyword>
<feature type="compositionally biased region" description="Basic and acidic residues" evidence="1">
    <location>
        <begin position="39"/>
        <end position="50"/>
    </location>
</feature>
<feature type="chain" id="PRO_5003404968" description="C-type lectin domain-containing protein" evidence="2">
    <location>
        <begin position="21"/>
        <end position="264"/>
    </location>
</feature>
<dbReference type="SUPFAM" id="SSF56436">
    <property type="entry name" value="C-type lectin-like"/>
    <property type="match status" value="1"/>
</dbReference>
<reference evidence="4" key="1">
    <citation type="submission" date="2011-07" db="EMBL/GenBank/DDBJ databases">
        <authorList>
            <consortium name="Caenorhabditis brenneri Sequencing and Analysis Consortium"/>
            <person name="Wilson R.K."/>
        </authorList>
    </citation>
    <scope>NUCLEOTIDE SEQUENCE [LARGE SCALE GENOMIC DNA]</scope>
    <source>
        <strain evidence="4">PB2801</strain>
    </source>
</reference>
<dbReference type="Proteomes" id="UP000008068">
    <property type="component" value="Unassembled WGS sequence"/>
</dbReference>
<protein>
    <recommendedName>
        <fullName evidence="5">C-type lectin domain-containing protein</fullName>
    </recommendedName>
</protein>
<dbReference type="EMBL" id="GL379855">
    <property type="protein sequence ID" value="EGT56293.1"/>
    <property type="molecule type" value="Genomic_DNA"/>
</dbReference>
<evidence type="ECO:0000313" key="3">
    <source>
        <dbReference type="EMBL" id="EGT56293.1"/>
    </source>
</evidence>
<name>G0NAL9_CAEBE</name>
<dbReference type="HOGENOM" id="CLU_079716_0_0_1"/>
<dbReference type="PANTHER" id="PTHR23124">
    <property type="entry name" value="C-TYPE LECTIN DOMAIN-CONTAINING PROTEIN-RELATED-RELATED"/>
    <property type="match status" value="1"/>
</dbReference>
<dbReference type="InterPro" id="IPR016187">
    <property type="entry name" value="CTDL_fold"/>
</dbReference>
<gene>
    <name evidence="3" type="ORF">CAEBREN_28194</name>
</gene>